<dbReference type="Proteomes" id="UP000005951">
    <property type="component" value="Unassembled WGS sequence"/>
</dbReference>
<dbReference type="InterPro" id="IPR013328">
    <property type="entry name" value="6PGD_dom2"/>
</dbReference>
<comment type="pathway">
    <text evidence="1">Lipid metabolism; butanoate metabolism.</text>
</comment>
<feature type="domain" description="3-hydroxyacyl-CoA dehydrogenase NAD binding" evidence="6">
    <location>
        <begin position="6"/>
        <end position="184"/>
    </location>
</feature>
<evidence type="ECO:0000313" key="8">
    <source>
        <dbReference type="Proteomes" id="UP000005951"/>
    </source>
</evidence>
<gene>
    <name evidence="7" type="ORF">WSS_A07949</name>
</gene>
<comment type="similarity">
    <text evidence="2">Belongs to the 3-hydroxyacyl-CoA dehydrogenase family.</text>
</comment>
<sequence length="315" mass="34426">MSHVDNVTVLGSGVLGGQIAWQSAFKGKSVTAYDISDDAIERSKAAHERYAAIYIADVGANEEDIAATRDRLTYTTDLAAAVGQADLVIEAVPEIPDVKTILYKEMAEILPSHTLVVTNSSTFLPRDFAADTGRPEKYCALHFANMIWRMNLGEIMAHAGTARKTVTEVTEFAIEIGMVPIPVRREQNGYLVNTWTVPLLNAAQTLVTNDIGDPEDIDRTFMFLGAAMGPLGMIDIIGMKTTYDVLAHWGKESGDTQMSANADYIKENFLDKNLLGMQTGEGYYQYPNPAYARPDFLNVPDISAVPNLVSAILPE</sequence>
<reference evidence="7 8" key="1">
    <citation type="journal article" date="2013" name="Genome Announc.">
        <title>Draft Genome Sequence of Rhodococcus opacus Strain M213 Shows a Diverse Catabolic Potential.</title>
        <authorList>
            <person name="Pathak A."/>
            <person name="Green S.J."/>
            <person name="Ogram A."/>
            <person name="Chauhan A."/>
        </authorList>
    </citation>
    <scope>NUCLEOTIDE SEQUENCE [LARGE SCALE GENOMIC DNA]</scope>
    <source>
        <strain evidence="7 8">M213</strain>
    </source>
</reference>
<feature type="site" description="Important for catalytic activity" evidence="4">
    <location>
        <position position="142"/>
    </location>
</feature>
<dbReference type="SUPFAM" id="SSF48179">
    <property type="entry name" value="6-phosphogluconate dehydrogenase C-terminal domain-like"/>
    <property type="match status" value="1"/>
</dbReference>
<evidence type="ECO:0000259" key="5">
    <source>
        <dbReference type="Pfam" id="PF00725"/>
    </source>
</evidence>
<feature type="domain" description="3-hydroxyacyl-CoA dehydrogenase C-terminal" evidence="5">
    <location>
        <begin position="189"/>
        <end position="286"/>
    </location>
</feature>
<dbReference type="Gene3D" id="1.10.1040.10">
    <property type="entry name" value="N-(1-d-carboxylethyl)-l-norvaline Dehydrogenase, domain 2"/>
    <property type="match status" value="1"/>
</dbReference>
<dbReference type="Pfam" id="PF02737">
    <property type="entry name" value="3HCDH_N"/>
    <property type="match status" value="1"/>
</dbReference>
<dbReference type="InterPro" id="IPR022694">
    <property type="entry name" value="3-OHacyl-CoA_DH"/>
</dbReference>
<name>K8Y115_RHOOP</name>
<dbReference type="InterPro" id="IPR036291">
    <property type="entry name" value="NAD(P)-bd_dom_sf"/>
</dbReference>
<dbReference type="SUPFAM" id="SSF51735">
    <property type="entry name" value="NAD(P)-binding Rossmann-fold domains"/>
    <property type="match status" value="1"/>
</dbReference>
<comment type="caution">
    <text evidence="7">The sequence shown here is derived from an EMBL/GenBank/DDBJ whole genome shotgun (WGS) entry which is preliminary data.</text>
</comment>
<accession>K8Y115</accession>
<dbReference type="EMBL" id="AJYC02000023">
    <property type="protein sequence ID" value="EKT83265.1"/>
    <property type="molecule type" value="Genomic_DNA"/>
</dbReference>
<evidence type="ECO:0000256" key="2">
    <source>
        <dbReference type="ARBA" id="ARBA00009463"/>
    </source>
</evidence>
<dbReference type="RefSeq" id="WP_005254728.1">
    <property type="nucleotide sequence ID" value="NZ_AJYC02000023.1"/>
</dbReference>
<dbReference type="NCBIfam" id="NF006143">
    <property type="entry name" value="PRK08293.1"/>
    <property type="match status" value="1"/>
</dbReference>
<evidence type="ECO:0000256" key="4">
    <source>
        <dbReference type="PIRSR" id="PIRSR000105-1"/>
    </source>
</evidence>
<organism evidence="7 8">
    <name type="scientific">Rhodococcus opacus M213</name>
    <dbReference type="NCBI Taxonomy" id="1129896"/>
    <lineage>
        <taxon>Bacteria</taxon>
        <taxon>Bacillati</taxon>
        <taxon>Actinomycetota</taxon>
        <taxon>Actinomycetes</taxon>
        <taxon>Mycobacteriales</taxon>
        <taxon>Nocardiaceae</taxon>
        <taxon>Rhodococcus</taxon>
    </lineage>
</organism>
<evidence type="ECO:0000313" key="7">
    <source>
        <dbReference type="EMBL" id="EKT83265.1"/>
    </source>
</evidence>
<dbReference type="Pfam" id="PF00725">
    <property type="entry name" value="3HCDH"/>
    <property type="match status" value="1"/>
</dbReference>
<dbReference type="Gene3D" id="3.40.50.720">
    <property type="entry name" value="NAD(P)-binding Rossmann-like Domain"/>
    <property type="match status" value="1"/>
</dbReference>
<dbReference type="GO" id="GO:0070403">
    <property type="term" value="F:NAD+ binding"/>
    <property type="evidence" value="ECO:0007669"/>
    <property type="project" value="InterPro"/>
</dbReference>
<dbReference type="PANTHER" id="PTHR48075">
    <property type="entry name" value="3-HYDROXYACYL-COA DEHYDROGENASE FAMILY PROTEIN"/>
    <property type="match status" value="1"/>
</dbReference>
<dbReference type="PANTHER" id="PTHR48075:SF5">
    <property type="entry name" value="3-HYDROXYBUTYRYL-COA DEHYDROGENASE"/>
    <property type="match status" value="1"/>
</dbReference>
<dbReference type="AlphaFoldDB" id="K8Y115"/>
<proteinExistence type="inferred from homology"/>
<keyword evidence="3" id="KW-0560">Oxidoreductase</keyword>
<dbReference type="PIRSF" id="PIRSF000105">
    <property type="entry name" value="HCDH"/>
    <property type="match status" value="1"/>
</dbReference>
<protein>
    <submittedName>
        <fullName evidence="7">3-hydroxyacyl-CoA dehydrogenase</fullName>
    </submittedName>
</protein>
<dbReference type="InterPro" id="IPR008927">
    <property type="entry name" value="6-PGluconate_DH-like_C_sf"/>
</dbReference>
<dbReference type="GO" id="GO:0016616">
    <property type="term" value="F:oxidoreductase activity, acting on the CH-OH group of donors, NAD or NADP as acceptor"/>
    <property type="evidence" value="ECO:0007669"/>
    <property type="project" value="InterPro"/>
</dbReference>
<dbReference type="GO" id="GO:0006631">
    <property type="term" value="P:fatty acid metabolic process"/>
    <property type="evidence" value="ECO:0007669"/>
    <property type="project" value="InterPro"/>
</dbReference>
<dbReference type="InterPro" id="IPR006108">
    <property type="entry name" value="3HC_DH_C"/>
</dbReference>
<evidence type="ECO:0000256" key="3">
    <source>
        <dbReference type="ARBA" id="ARBA00023002"/>
    </source>
</evidence>
<evidence type="ECO:0000259" key="6">
    <source>
        <dbReference type="Pfam" id="PF02737"/>
    </source>
</evidence>
<evidence type="ECO:0000256" key="1">
    <source>
        <dbReference type="ARBA" id="ARBA00005086"/>
    </source>
</evidence>
<dbReference type="InterPro" id="IPR006176">
    <property type="entry name" value="3-OHacyl-CoA_DH_NAD-bd"/>
</dbReference>